<dbReference type="RefSeq" id="YP_007003137.1">
    <property type="nucleotide sequence ID" value="NC_019485.1"/>
</dbReference>
<evidence type="ECO:0008006" key="3">
    <source>
        <dbReference type="Google" id="ProtNLM"/>
    </source>
</evidence>
<dbReference type="InterPro" id="IPR019701">
    <property type="entry name" value="Phage_P22_NinX"/>
</dbReference>
<reference evidence="1 2" key="1">
    <citation type="submission" date="2010-11" db="EMBL/GenBank/DDBJ databases">
        <title>Complete nucleotide sequence of the bacteriophage EcP1, a new member of the N4-like viruses.</title>
        <authorList>
            <person name="Zhu J."/>
            <person name="Rao X."/>
            <person name="Tan Y."/>
            <person name="Hu Z."/>
            <person name="Xiong K."/>
            <person name="Chen Z."/>
            <person name="Li S."/>
            <person name="Yang J."/>
            <person name="Jin X."/>
            <person name="Chen Y."/>
            <person name="Hu F."/>
        </authorList>
    </citation>
    <scope>NUCLEOTIDE SEQUENCE [LARGE SCALE GENOMIC DNA]</scope>
</reference>
<dbReference type="OrthoDB" id="13834at10239"/>
<name>E9NID9_9CAUD</name>
<dbReference type="EMBL" id="HQ641380">
    <property type="protein sequence ID" value="ADU79165.1"/>
    <property type="molecule type" value="Genomic_DNA"/>
</dbReference>
<proteinExistence type="predicted"/>
<evidence type="ECO:0000313" key="1">
    <source>
        <dbReference type="EMBL" id="ADU79165.1"/>
    </source>
</evidence>
<dbReference type="Proteomes" id="UP000007263">
    <property type="component" value="Segment"/>
</dbReference>
<sequence length="123" mass="13539">MNKYRDKSDFEINKAVAECKYGIGCTGKTQGGDVIVFTDSFTAIFDPCNNPADAMPIVIENNIDLLNGDNVSPDLFGHHSAYTLFNFSRPIASDSLKESKTIYRLAMEVFLMMEGAENAGKQS</sequence>
<dbReference type="GeneID" id="14006793"/>
<gene>
    <name evidence="1" type="ORF">EcP1_gp14</name>
</gene>
<organism evidence="1 2">
    <name type="scientific">Enterobacter phage EcP1</name>
    <dbReference type="NCBI Taxonomy" id="942016"/>
    <lineage>
        <taxon>Viruses</taxon>
        <taxon>Duplodnaviria</taxon>
        <taxon>Heunggongvirae</taxon>
        <taxon>Uroviricota</taxon>
        <taxon>Caudoviricetes</taxon>
        <taxon>Schitoviridae</taxon>
        <taxon>Eceepunavirus</taxon>
        <taxon>Eceepunavirus EcP1</taxon>
    </lineage>
</organism>
<dbReference type="KEGG" id="vg:14006793"/>
<accession>E9NID9</accession>
<protein>
    <recommendedName>
        <fullName evidence="3">DUF2591 domain-containing protein</fullName>
    </recommendedName>
</protein>
<keyword evidence="2" id="KW-1185">Reference proteome</keyword>
<dbReference type="Pfam" id="PF10765">
    <property type="entry name" value="Phage_P22_NinX"/>
    <property type="match status" value="1"/>
</dbReference>
<evidence type="ECO:0000313" key="2">
    <source>
        <dbReference type="Proteomes" id="UP000007263"/>
    </source>
</evidence>